<evidence type="ECO:0000256" key="4">
    <source>
        <dbReference type="ARBA" id="ARBA00023125"/>
    </source>
</evidence>
<proteinExistence type="inferred from homology"/>
<name>A0ABP6M708_9MICC</name>
<dbReference type="InterPro" id="IPR013325">
    <property type="entry name" value="RNA_pol_sigma_r2"/>
</dbReference>
<dbReference type="Pfam" id="PF04542">
    <property type="entry name" value="Sigma70_r2"/>
    <property type="match status" value="1"/>
</dbReference>
<dbReference type="InterPro" id="IPR014284">
    <property type="entry name" value="RNA_pol_sigma-70_dom"/>
</dbReference>
<dbReference type="SUPFAM" id="SSF88946">
    <property type="entry name" value="Sigma2 domain of RNA polymerase sigma factors"/>
    <property type="match status" value="1"/>
</dbReference>
<keyword evidence="4" id="KW-0238">DNA-binding</keyword>
<evidence type="ECO:0000256" key="5">
    <source>
        <dbReference type="ARBA" id="ARBA00023163"/>
    </source>
</evidence>
<dbReference type="InterPro" id="IPR007627">
    <property type="entry name" value="RNA_pol_sigma70_r2"/>
</dbReference>
<reference evidence="9" key="1">
    <citation type="journal article" date="2019" name="Int. J. Syst. Evol. Microbiol.">
        <title>The Global Catalogue of Microorganisms (GCM) 10K type strain sequencing project: providing services to taxonomists for standard genome sequencing and annotation.</title>
        <authorList>
            <consortium name="The Broad Institute Genomics Platform"/>
            <consortium name="The Broad Institute Genome Sequencing Center for Infectious Disease"/>
            <person name="Wu L."/>
            <person name="Ma J."/>
        </authorList>
    </citation>
    <scope>NUCLEOTIDE SEQUENCE [LARGE SCALE GENOMIC DNA]</scope>
    <source>
        <strain evidence="9">JCM 14309</strain>
    </source>
</reference>
<evidence type="ECO:0000259" key="6">
    <source>
        <dbReference type="Pfam" id="PF04542"/>
    </source>
</evidence>
<dbReference type="Pfam" id="PF08281">
    <property type="entry name" value="Sigma70_r4_2"/>
    <property type="match status" value="1"/>
</dbReference>
<organism evidence="8 9">
    <name type="scientific">Nesterenkonia aethiopica</name>
    <dbReference type="NCBI Taxonomy" id="269144"/>
    <lineage>
        <taxon>Bacteria</taxon>
        <taxon>Bacillati</taxon>
        <taxon>Actinomycetota</taxon>
        <taxon>Actinomycetes</taxon>
        <taxon>Micrococcales</taxon>
        <taxon>Micrococcaceae</taxon>
        <taxon>Nesterenkonia</taxon>
    </lineage>
</organism>
<dbReference type="InterPro" id="IPR013324">
    <property type="entry name" value="RNA_pol_sigma_r3/r4-like"/>
</dbReference>
<feature type="domain" description="RNA polymerase sigma-70 region 2" evidence="6">
    <location>
        <begin position="17"/>
        <end position="83"/>
    </location>
</feature>
<dbReference type="InterPro" id="IPR036388">
    <property type="entry name" value="WH-like_DNA-bd_sf"/>
</dbReference>
<keyword evidence="9" id="KW-1185">Reference proteome</keyword>
<dbReference type="NCBIfam" id="TIGR02937">
    <property type="entry name" value="sigma70-ECF"/>
    <property type="match status" value="1"/>
</dbReference>
<keyword evidence="3" id="KW-0731">Sigma factor</keyword>
<dbReference type="Gene3D" id="1.10.10.10">
    <property type="entry name" value="Winged helix-like DNA-binding domain superfamily/Winged helix DNA-binding domain"/>
    <property type="match status" value="1"/>
</dbReference>
<dbReference type="SUPFAM" id="SSF88659">
    <property type="entry name" value="Sigma3 and sigma4 domains of RNA polymerase sigma factors"/>
    <property type="match status" value="1"/>
</dbReference>
<evidence type="ECO:0000259" key="7">
    <source>
        <dbReference type="Pfam" id="PF08281"/>
    </source>
</evidence>
<sequence length="175" mass="19943">MVARAQDGDVAAFEQLLDAYEAPLLRLAVRMLRDRSEAEDIVQDTFLTVWRRLDTLEDTDRFRTWIYRLTSNACIDVIRRRERQRTAAADPADFADVVSTAPSLEETAERGAAVRHLERVLTTLPAEQRLAWLLYEVHGQSYAEIAQVMDSTEGSVRGRIHRARATIVRGMEGWA</sequence>
<comment type="caution">
    <text evidence="8">The sequence shown here is derived from an EMBL/GenBank/DDBJ whole genome shotgun (WGS) entry which is preliminary data.</text>
</comment>
<evidence type="ECO:0000313" key="9">
    <source>
        <dbReference type="Proteomes" id="UP001500236"/>
    </source>
</evidence>
<evidence type="ECO:0000313" key="8">
    <source>
        <dbReference type="EMBL" id="GAA3074792.1"/>
    </source>
</evidence>
<keyword evidence="5" id="KW-0804">Transcription</keyword>
<dbReference type="EMBL" id="BAAAVT010000023">
    <property type="protein sequence ID" value="GAA3074792.1"/>
    <property type="molecule type" value="Genomic_DNA"/>
</dbReference>
<evidence type="ECO:0000256" key="3">
    <source>
        <dbReference type="ARBA" id="ARBA00023082"/>
    </source>
</evidence>
<evidence type="ECO:0000256" key="1">
    <source>
        <dbReference type="ARBA" id="ARBA00010641"/>
    </source>
</evidence>
<evidence type="ECO:0000256" key="2">
    <source>
        <dbReference type="ARBA" id="ARBA00023015"/>
    </source>
</evidence>
<dbReference type="PANTHER" id="PTHR43133">
    <property type="entry name" value="RNA POLYMERASE ECF-TYPE SIGMA FACTO"/>
    <property type="match status" value="1"/>
</dbReference>
<accession>A0ABP6M708</accession>
<dbReference type="Proteomes" id="UP001500236">
    <property type="component" value="Unassembled WGS sequence"/>
</dbReference>
<dbReference type="CDD" id="cd06171">
    <property type="entry name" value="Sigma70_r4"/>
    <property type="match status" value="1"/>
</dbReference>
<dbReference type="InterPro" id="IPR039425">
    <property type="entry name" value="RNA_pol_sigma-70-like"/>
</dbReference>
<gene>
    <name evidence="8" type="ORF">GCM10010529_28270</name>
</gene>
<protein>
    <submittedName>
        <fullName evidence="8">Sigma-70 family RNA polymerase sigma factor</fullName>
    </submittedName>
</protein>
<keyword evidence="2" id="KW-0805">Transcription regulation</keyword>
<dbReference type="InterPro" id="IPR013249">
    <property type="entry name" value="RNA_pol_sigma70_r4_t2"/>
</dbReference>
<dbReference type="Gene3D" id="1.10.1740.10">
    <property type="match status" value="1"/>
</dbReference>
<dbReference type="PANTHER" id="PTHR43133:SF8">
    <property type="entry name" value="RNA POLYMERASE SIGMA FACTOR HI_1459-RELATED"/>
    <property type="match status" value="1"/>
</dbReference>
<comment type="similarity">
    <text evidence="1">Belongs to the sigma-70 factor family. ECF subfamily.</text>
</comment>
<feature type="domain" description="RNA polymerase sigma factor 70 region 4 type 2" evidence="7">
    <location>
        <begin position="117"/>
        <end position="166"/>
    </location>
</feature>